<dbReference type="EMBL" id="BMXL01000002">
    <property type="protein sequence ID" value="GHD17510.1"/>
    <property type="molecule type" value="Genomic_DNA"/>
</dbReference>
<comment type="caution">
    <text evidence="2">The sequence shown here is derived from an EMBL/GenBank/DDBJ whole genome shotgun (WGS) entry which is preliminary data.</text>
</comment>
<gene>
    <name evidence="2" type="ORF">GCM10007147_06750</name>
</gene>
<dbReference type="GO" id="GO:0046872">
    <property type="term" value="F:metal ion binding"/>
    <property type="evidence" value="ECO:0007669"/>
    <property type="project" value="InterPro"/>
</dbReference>
<evidence type="ECO:0000259" key="1">
    <source>
        <dbReference type="Pfam" id="PF11716"/>
    </source>
</evidence>
<keyword evidence="3" id="KW-1185">Reference proteome</keyword>
<dbReference type="InterPro" id="IPR034660">
    <property type="entry name" value="DinB/YfiT-like"/>
</dbReference>
<reference evidence="2 3" key="1">
    <citation type="journal article" date="2014" name="Int. J. Syst. Evol. Microbiol.">
        <title>Complete genome sequence of Corynebacterium casei LMG S-19264T (=DSM 44701T), isolated from a smear-ripened cheese.</title>
        <authorList>
            <consortium name="US DOE Joint Genome Institute (JGI-PGF)"/>
            <person name="Walter F."/>
            <person name="Albersmeier A."/>
            <person name="Kalinowski J."/>
            <person name="Ruckert C."/>
        </authorList>
    </citation>
    <scope>NUCLEOTIDE SEQUENCE [LARGE SCALE GENOMIC DNA]</scope>
    <source>
        <strain evidence="2 3">KCTC 19473</strain>
    </source>
</reference>
<sequence>MDVTRIYANAQNRLLGLAGELTGEQADSPVPALPEWTVTQTYAHLAGICADVLSETLTPPATDAITARQVAERAHLGLGEICQEWKAATPAFLELLSTQQRTRYRLPVVDIWHHENDLRGALGKAPQVEDAEQLADFTIGGLAKQWSPELPSVRVAATDADRVWNLGQGQELHWNGPVFELVRAVMGRRSRARMFGMDWKGDPSSVVEHLSVMPIPERDLRV</sequence>
<dbReference type="RefSeq" id="WP_193517346.1">
    <property type="nucleotide sequence ID" value="NZ_BMXL01000002.1"/>
</dbReference>
<dbReference type="Gene3D" id="1.20.120.450">
    <property type="entry name" value="dinb family like domain"/>
    <property type="match status" value="1"/>
</dbReference>
<dbReference type="InterPro" id="IPR024344">
    <property type="entry name" value="MDMPI_metal-binding"/>
</dbReference>
<accession>A0A919CF52</accession>
<organism evidence="2 3">
    <name type="scientific">Nocardiopsis kunsanensis</name>
    <dbReference type="NCBI Taxonomy" id="141693"/>
    <lineage>
        <taxon>Bacteria</taxon>
        <taxon>Bacillati</taxon>
        <taxon>Actinomycetota</taxon>
        <taxon>Actinomycetes</taxon>
        <taxon>Streptosporangiales</taxon>
        <taxon>Nocardiopsidaceae</taxon>
        <taxon>Nocardiopsis</taxon>
    </lineage>
</organism>
<dbReference type="SUPFAM" id="SSF109854">
    <property type="entry name" value="DinB/YfiT-like putative metalloenzymes"/>
    <property type="match status" value="1"/>
</dbReference>
<evidence type="ECO:0000313" key="3">
    <source>
        <dbReference type="Proteomes" id="UP000654947"/>
    </source>
</evidence>
<dbReference type="Pfam" id="PF11716">
    <property type="entry name" value="MDMPI_N"/>
    <property type="match status" value="1"/>
</dbReference>
<proteinExistence type="predicted"/>
<dbReference type="AlphaFoldDB" id="A0A919CF52"/>
<protein>
    <recommendedName>
        <fullName evidence="1">Mycothiol-dependent maleylpyruvate isomerase metal-binding domain-containing protein</fullName>
    </recommendedName>
</protein>
<dbReference type="Proteomes" id="UP000654947">
    <property type="component" value="Unassembled WGS sequence"/>
</dbReference>
<evidence type="ECO:0000313" key="2">
    <source>
        <dbReference type="EMBL" id="GHD17510.1"/>
    </source>
</evidence>
<feature type="domain" description="Mycothiol-dependent maleylpyruvate isomerase metal-binding" evidence="1">
    <location>
        <begin position="10"/>
        <end position="104"/>
    </location>
</feature>
<name>A0A919CF52_9ACTN</name>